<dbReference type="OrthoDB" id="420564at2759"/>
<accession>W4K8U0</accession>
<reference evidence="1 2" key="1">
    <citation type="journal article" date="2012" name="New Phytol.">
        <title>Insight into trade-off between wood decay and parasitism from the genome of a fungal forest pathogen.</title>
        <authorList>
            <person name="Olson A."/>
            <person name="Aerts A."/>
            <person name="Asiegbu F."/>
            <person name="Belbahri L."/>
            <person name="Bouzid O."/>
            <person name="Broberg A."/>
            <person name="Canback B."/>
            <person name="Coutinho P.M."/>
            <person name="Cullen D."/>
            <person name="Dalman K."/>
            <person name="Deflorio G."/>
            <person name="van Diepen L.T."/>
            <person name="Dunand C."/>
            <person name="Duplessis S."/>
            <person name="Durling M."/>
            <person name="Gonthier P."/>
            <person name="Grimwood J."/>
            <person name="Fossdal C.G."/>
            <person name="Hansson D."/>
            <person name="Henrissat B."/>
            <person name="Hietala A."/>
            <person name="Himmelstrand K."/>
            <person name="Hoffmeister D."/>
            <person name="Hogberg N."/>
            <person name="James T.Y."/>
            <person name="Karlsson M."/>
            <person name="Kohler A."/>
            <person name="Kues U."/>
            <person name="Lee Y.H."/>
            <person name="Lin Y.C."/>
            <person name="Lind M."/>
            <person name="Lindquist E."/>
            <person name="Lombard V."/>
            <person name="Lucas S."/>
            <person name="Lunden K."/>
            <person name="Morin E."/>
            <person name="Murat C."/>
            <person name="Park J."/>
            <person name="Raffaello T."/>
            <person name="Rouze P."/>
            <person name="Salamov A."/>
            <person name="Schmutz J."/>
            <person name="Solheim H."/>
            <person name="Stahlberg J."/>
            <person name="Velez H."/>
            <person name="de Vries R.P."/>
            <person name="Wiebenga A."/>
            <person name="Woodward S."/>
            <person name="Yakovlev I."/>
            <person name="Garbelotto M."/>
            <person name="Martin F."/>
            <person name="Grigoriev I.V."/>
            <person name="Stenlid J."/>
        </authorList>
    </citation>
    <scope>NUCLEOTIDE SEQUENCE [LARGE SCALE GENOMIC DNA]</scope>
    <source>
        <strain evidence="1 2">TC 32-1</strain>
    </source>
</reference>
<dbReference type="Proteomes" id="UP000030671">
    <property type="component" value="Unassembled WGS sequence"/>
</dbReference>
<evidence type="ECO:0000313" key="1">
    <source>
        <dbReference type="EMBL" id="ETW82252.1"/>
    </source>
</evidence>
<dbReference type="EMBL" id="KI925458">
    <property type="protein sequence ID" value="ETW82252.1"/>
    <property type="molecule type" value="Genomic_DNA"/>
</dbReference>
<name>W4K8U0_HETIT</name>
<dbReference type="GeneID" id="20676197"/>
<dbReference type="RefSeq" id="XP_009546788.1">
    <property type="nucleotide sequence ID" value="XM_009548493.1"/>
</dbReference>
<dbReference type="eggNOG" id="ENOG502R6JX">
    <property type="taxonomic scope" value="Eukaryota"/>
</dbReference>
<evidence type="ECO:0008006" key="3">
    <source>
        <dbReference type="Google" id="ProtNLM"/>
    </source>
</evidence>
<dbReference type="KEGG" id="hir:HETIRDRAFT_451814"/>
<gene>
    <name evidence="1" type="ORF">HETIRDRAFT_451814</name>
</gene>
<protein>
    <recommendedName>
        <fullName evidence="3">Geranylgeranyl pyrophosphate synthetase</fullName>
    </recommendedName>
</protein>
<keyword evidence="2" id="KW-1185">Reference proteome</keyword>
<dbReference type="PANTHER" id="PTHR35179:SF2">
    <property type="entry name" value="START DOMAIN-CONTAINING PROTEIN"/>
    <property type="match status" value="1"/>
</dbReference>
<organism evidence="1 2">
    <name type="scientific">Heterobasidion irregulare (strain TC 32-1)</name>
    <dbReference type="NCBI Taxonomy" id="747525"/>
    <lineage>
        <taxon>Eukaryota</taxon>
        <taxon>Fungi</taxon>
        <taxon>Dikarya</taxon>
        <taxon>Basidiomycota</taxon>
        <taxon>Agaricomycotina</taxon>
        <taxon>Agaricomycetes</taxon>
        <taxon>Russulales</taxon>
        <taxon>Bondarzewiaceae</taxon>
        <taxon>Heterobasidion</taxon>
        <taxon>Heterobasidion annosum species complex</taxon>
    </lineage>
</organism>
<sequence>MPVPSCTHTAEKTFISPPTDNIKRVTKKHDARNFAQKKPMPLGYRALLDGLHTAPIYEIEIPEMAEDGLCPDVQINDLKFLGSYDWTGAESPTIVVPGMPCPWTGLETPFQLAPDSSMAHPHGIYRPDFMALPALLSAVDAMGTHVDWPDVDVVANRGSLRRLADCMDDCPALDKEFRVDVQLVGEKTLSLHQWTGVGSMGYGFAFEAATTHRVTHASLLATSHHRVIQYKLGGLSVVVQSEVDACLLESNAVPHGDIEVLEETATGLTSHSTPFPVAPTLESRVFVGRKCKHLRVLSKSGPVIPQGSLLYLSQTPHLFVGIHLHGLFEKIERIASQDMVTERKKATRSLQRLVLVLRAVRQLAIERPMSPLSLVFRDRRLCMYERRSREGDLQEEMARRFFAWD</sequence>
<dbReference type="PANTHER" id="PTHR35179">
    <property type="entry name" value="PROTEIN CBG02620"/>
    <property type="match status" value="1"/>
</dbReference>
<evidence type="ECO:0000313" key="2">
    <source>
        <dbReference type="Proteomes" id="UP000030671"/>
    </source>
</evidence>
<dbReference type="HOGENOM" id="CLU_030046_0_1_1"/>
<proteinExistence type="predicted"/>
<dbReference type="InParanoid" id="W4K8U0"/>
<dbReference type="AlphaFoldDB" id="W4K8U0"/>